<dbReference type="AlphaFoldDB" id="S9QSV2"/>
<dbReference type="STRING" id="1123069.ruthe_03194"/>
<reference evidence="2 3" key="1">
    <citation type="journal article" date="2013" name="Stand. Genomic Sci.">
        <title>Genome sequence of the reddish-pigmented Rubellimicrobium thermophilum type strain (DSM 16684(T)), a member of the Roseobacter clade.</title>
        <authorList>
            <person name="Fiebig A."/>
            <person name="Riedel T."/>
            <person name="Gronow S."/>
            <person name="Petersen J."/>
            <person name="Klenk H.P."/>
            <person name="Goker M."/>
        </authorList>
    </citation>
    <scope>NUCLEOTIDE SEQUENCE [LARGE SCALE GENOMIC DNA]</scope>
    <source>
        <strain evidence="2 3">DSM 16684</strain>
    </source>
</reference>
<protein>
    <submittedName>
        <fullName evidence="2">Uncharacterized protein</fullName>
    </submittedName>
</protein>
<proteinExistence type="predicted"/>
<name>S9QSV2_9RHOB</name>
<dbReference type="EMBL" id="AOLV01000039">
    <property type="protein sequence ID" value="EPX82733.1"/>
    <property type="molecule type" value="Genomic_DNA"/>
</dbReference>
<evidence type="ECO:0000256" key="1">
    <source>
        <dbReference type="SAM" id="Phobius"/>
    </source>
</evidence>
<comment type="caution">
    <text evidence="2">The sequence shown here is derived from an EMBL/GenBank/DDBJ whole genome shotgun (WGS) entry which is preliminary data.</text>
</comment>
<feature type="transmembrane region" description="Helical" evidence="1">
    <location>
        <begin position="37"/>
        <end position="54"/>
    </location>
</feature>
<feature type="transmembrane region" description="Helical" evidence="1">
    <location>
        <begin position="14"/>
        <end position="30"/>
    </location>
</feature>
<dbReference type="RefSeq" id="WP_021099248.1">
    <property type="nucleotide sequence ID" value="NZ_KE557325.1"/>
</dbReference>
<evidence type="ECO:0000313" key="2">
    <source>
        <dbReference type="EMBL" id="EPX82733.1"/>
    </source>
</evidence>
<accession>S9QSV2</accession>
<keyword evidence="1" id="KW-0472">Membrane</keyword>
<feature type="transmembrane region" description="Helical" evidence="1">
    <location>
        <begin position="66"/>
        <end position="87"/>
    </location>
</feature>
<gene>
    <name evidence="2" type="ORF">ruthe_03194</name>
</gene>
<keyword evidence="3" id="KW-1185">Reference proteome</keyword>
<dbReference type="Proteomes" id="UP000015346">
    <property type="component" value="Unassembled WGS sequence"/>
</dbReference>
<keyword evidence="1" id="KW-0812">Transmembrane</keyword>
<evidence type="ECO:0000313" key="3">
    <source>
        <dbReference type="Proteomes" id="UP000015346"/>
    </source>
</evidence>
<organism evidence="2 3">
    <name type="scientific">Rubellimicrobium thermophilum DSM 16684</name>
    <dbReference type="NCBI Taxonomy" id="1123069"/>
    <lineage>
        <taxon>Bacteria</taxon>
        <taxon>Pseudomonadati</taxon>
        <taxon>Pseudomonadota</taxon>
        <taxon>Alphaproteobacteria</taxon>
        <taxon>Rhodobacterales</taxon>
        <taxon>Roseobacteraceae</taxon>
        <taxon>Rubellimicrobium</taxon>
    </lineage>
</organism>
<sequence length="92" mass="9887">MTPTAILLDQVTDPLRLGLLVAFVALLLRSREAGRHLPLLALSVVAVALLRPLFLPIEGVSYGMQAGLGLISTLGQLAVVLSIRHVVLRWLV</sequence>
<keyword evidence="1" id="KW-1133">Transmembrane helix</keyword>
<dbReference type="HOGENOM" id="CLU_2411367_0_0_5"/>